<protein>
    <submittedName>
        <fullName evidence="2">Uncharacterized protein</fullName>
    </submittedName>
</protein>
<gene>
    <name evidence="2" type="ORF">K402DRAFT_395393</name>
</gene>
<organism evidence="2 3">
    <name type="scientific">Aulographum hederae CBS 113979</name>
    <dbReference type="NCBI Taxonomy" id="1176131"/>
    <lineage>
        <taxon>Eukaryota</taxon>
        <taxon>Fungi</taxon>
        <taxon>Dikarya</taxon>
        <taxon>Ascomycota</taxon>
        <taxon>Pezizomycotina</taxon>
        <taxon>Dothideomycetes</taxon>
        <taxon>Pleosporomycetidae</taxon>
        <taxon>Aulographales</taxon>
        <taxon>Aulographaceae</taxon>
    </lineage>
</organism>
<feature type="compositionally biased region" description="Pro residues" evidence="1">
    <location>
        <begin position="67"/>
        <end position="79"/>
    </location>
</feature>
<feature type="compositionally biased region" description="Polar residues" evidence="1">
    <location>
        <begin position="1"/>
        <end position="13"/>
    </location>
</feature>
<evidence type="ECO:0000256" key="1">
    <source>
        <dbReference type="SAM" id="MobiDB-lite"/>
    </source>
</evidence>
<dbReference type="Proteomes" id="UP000800041">
    <property type="component" value="Unassembled WGS sequence"/>
</dbReference>
<feature type="region of interest" description="Disordered" evidence="1">
    <location>
        <begin position="1"/>
        <end position="81"/>
    </location>
</feature>
<evidence type="ECO:0000313" key="2">
    <source>
        <dbReference type="EMBL" id="KAF1984695.1"/>
    </source>
</evidence>
<accession>A0A6G1GUT6</accession>
<dbReference type="AlphaFoldDB" id="A0A6G1GUT6"/>
<reference evidence="2" key="1">
    <citation type="journal article" date="2020" name="Stud. Mycol.">
        <title>101 Dothideomycetes genomes: a test case for predicting lifestyles and emergence of pathogens.</title>
        <authorList>
            <person name="Haridas S."/>
            <person name="Albert R."/>
            <person name="Binder M."/>
            <person name="Bloem J."/>
            <person name="Labutti K."/>
            <person name="Salamov A."/>
            <person name="Andreopoulos B."/>
            <person name="Baker S."/>
            <person name="Barry K."/>
            <person name="Bills G."/>
            <person name="Bluhm B."/>
            <person name="Cannon C."/>
            <person name="Castanera R."/>
            <person name="Culley D."/>
            <person name="Daum C."/>
            <person name="Ezra D."/>
            <person name="Gonzalez J."/>
            <person name="Henrissat B."/>
            <person name="Kuo A."/>
            <person name="Liang C."/>
            <person name="Lipzen A."/>
            <person name="Lutzoni F."/>
            <person name="Magnuson J."/>
            <person name="Mondo S."/>
            <person name="Nolan M."/>
            <person name="Ohm R."/>
            <person name="Pangilinan J."/>
            <person name="Park H.-J."/>
            <person name="Ramirez L."/>
            <person name="Alfaro M."/>
            <person name="Sun H."/>
            <person name="Tritt A."/>
            <person name="Yoshinaga Y."/>
            <person name="Zwiers L.-H."/>
            <person name="Turgeon B."/>
            <person name="Goodwin S."/>
            <person name="Spatafora J."/>
            <person name="Crous P."/>
            <person name="Grigoriev I."/>
        </authorList>
    </citation>
    <scope>NUCLEOTIDE SEQUENCE</scope>
    <source>
        <strain evidence="2">CBS 113979</strain>
    </source>
</reference>
<evidence type="ECO:0000313" key="3">
    <source>
        <dbReference type="Proteomes" id="UP000800041"/>
    </source>
</evidence>
<proteinExistence type="predicted"/>
<dbReference type="EMBL" id="ML977166">
    <property type="protein sequence ID" value="KAF1984695.1"/>
    <property type="molecule type" value="Genomic_DNA"/>
</dbReference>
<keyword evidence="3" id="KW-1185">Reference proteome</keyword>
<sequence length="114" mass="12507">MSSAGLESPSPHSSARPKSPFHHPAQVPHPAANPKSPAQVFLRRARFPKSPFHQPAQVPHPVANPKFPFPPPGPNPPSCCQPRPGKIFLPLPPTPKTTDRCHLRWLSPCFREGL</sequence>
<name>A0A6G1GUT6_9PEZI</name>